<reference evidence="21" key="1">
    <citation type="submission" date="2022-02" db="EMBL/GenBank/DDBJ databases">
        <title>Atlantic sturgeon de novo genome assembly.</title>
        <authorList>
            <person name="Stock M."/>
            <person name="Klopp C."/>
            <person name="Guiguen Y."/>
            <person name="Cabau C."/>
            <person name="Parinello H."/>
            <person name="Santidrian Yebra-Pimentel E."/>
            <person name="Kuhl H."/>
            <person name="Dirks R.P."/>
            <person name="Guessner J."/>
            <person name="Wuertz S."/>
            <person name="Du K."/>
            <person name="Schartl M."/>
        </authorList>
    </citation>
    <scope>NUCLEOTIDE SEQUENCE</scope>
    <source>
        <strain evidence="21">STURGEONOMICS-FGT-2020</strain>
        <tissue evidence="21">Whole blood</tissue>
    </source>
</reference>
<feature type="compositionally biased region" description="Acidic residues" evidence="19">
    <location>
        <begin position="596"/>
        <end position="607"/>
    </location>
</feature>
<dbReference type="GO" id="GO:0005886">
    <property type="term" value="C:plasma membrane"/>
    <property type="evidence" value="ECO:0007669"/>
    <property type="project" value="InterPro"/>
</dbReference>
<evidence type="ECO:0000256" key="8">
    <source>
        <dbReference type="ARBA" id="ARBA00022990"/>
    </source>
</evidence>
<evidence type="ECO:0000313" key="22">
    <source>
        <dbReference type="Proteomes" id="UP001230051"/>
    </source>
</evidence>
<proteinExistence type="predicted"/>
<evidence type="ECO:0000256" key="19">
    <source>
        <dbReference type="SAM" id="MobiDB-lite"/>
    </source>
</evidence>
<dbReference type="Pfam" id="PF14603">
    <property type="entry name" value="hSH3"/>
    <property type="match status" value="2"/>
</dbReference>
<evidence type="ECO:0000313" key="21">
    <source>
        <dbReference type="EMBL" id="KAK1174662.1"/>
    </source>
</evidence>
<keyword evidence="4" id="KW-0963">Cytoplasm</keyword>
<keyword evidence="7" id="KW-0965">Cell junction</keyword>
<evidence type="ECO:0000256" key="18">
    <source>
        <dbReference type="PROSITE-ProRule" id="PRU00192"/>
    </source>
</evidence>
<feature type="compositionally biased region" description="Low complexity" evidence="19">
    <location>
        <begin position="354"/>
        <end position="367"/>
    </location>
</feature>
<keyword evidence="8" id="KW-0007">Acetylation</keyword>
<comment type="caution">
    <text evidence="21">The sequence shown here is derived from an EMBL/GenBank/DDBJ whole genome shotgun (WGS) entry which is preliminary data.</text>
</comment>
<dbReference type="EMBL" id="JAGXEW010000002">
    <property type="protein sequence ID" value="KAK1174662.1"/>
    <property type="molecule type" value="Genomic_DNA"/>
</dbReference>
<gene>
    <name evidence="21" type="primary">Fyb1</name>
    <name evidence="21" type="ORF">AOXY_G2201</name>
</gene>
<evidence type="ECO:0000256" key="5">
    <source>
        <dbReference type="ARBA" id="ARBA00022553"/>
    </source>
</evidence>
<evidence type="ECO:0000256" key="12">
    <source>
        <dbReference type="ARBA" id="ARBA00068976"/>
    </source>
</evidence>
<keyword evidence="9" id="KW-0175">Coiled coil</keyword>
<keyword evidence="6" id="KW-0677">Repeat</keyword>
<evidence type="ECO:0000256" key="15">
    <source>
        <dbReference type="ARBA" id="ARBA00081595"/>
    </source>
</evidence>
<dbReference type="GO" id="GO:0072659">
    <property type="term" value="P:protein localization to plasma membrane"/>
    <property type="evidence" value="ECO:0007669"/>
    <property type="project" value="TreeGrafter"/>
</dbReference>
<dbReference type="PANTHER" id="PTHR16830">
    <property type="entry name" value="SH2 CONTAINING ADAPTOR PRAM-1 RELATED"/>
    <property type="match status" value="1"/>
</dbReference>
<evidence type="ECO:0000259" key="20">
    <source>
        <dbReference type="PROSITE" id="PS50002"/>
    </source>
</evidence>
<dbReference type="InterPro" id="IPR043443">
    <property type="entry name" value="FYB1/2-like"/>
</dbReference>
<evidence type="ECO:0000256" key="17">
    <source>
        <dbReference type="ARBA" id="ARBA00082486"/>
    </source>
</evidence>
<feature type="region of interest" description="Disordered" evidence="19">
    <location>
        <begin position="638"/>
        <end position="679"/>
    </location>
</feature>
<comment type="function">
    <text evidence="11">Acts as an adapter protein of the FYN and LCP2 signaling cascades in T-cells. May play a role in linking T-cell signaling to remodeling of the actin cytoskeleton. Modulates the expression of IL2. Involved in platelet activation. Prevents the degradation of SKAP1 and SKAP2. May be involved in high affinity immunoglobulin epsilon receptor signaling in mast cells.</text>
</comment>
<name>A0AAD8GHG1_ACIOX</name>
<organism evidence="21 22">
    <name type="scientific">Acipenser oxyrinchus oxyrinchus</name>
    <dbReference type="NCBI Taxonomy" id="40147"/>
    <lineage>
        <taxon>Eukaryota</taxon>
        <taxon>Metazoa</taxon>
        <taxon>Chordata</taxon>
        <taxon>Craniata</taxon>
        <taxon>Vertebrata</taxon>
        <taxon>Euteleostomi</taxon>
        <taxon>Actinopterygii</taxon>
        <taxon>Chondrostei</taxon>
        <taxon>Acipenseriformes</taxon>
        <taxon>Acipenseridae</taxon>
        <taxon>Acipenser</taxon>
    </lineage>
</organism>
<sequence length="788" mass="87522">MMARFNCEGSQPKIADHPPVSSLHAKKAALEKLTAPNTENSLQGNPSQNIQPKPLFPKGSVKSLPDEKHLKEHFPKPKSAINKFNNINTQNEGKVVFPKSQFNGKPSEMQKDNEPKTMFPKPLVAKPTTNLNQPEKETKPLFPKPPSGSKPPWVTENSQNNDSNTKSIIPPKPPSAPKPKPGSFKVHQEQLKDSSVTESTPKAFPEVNLKPVDPRNRGPVTNESSDSKVNDNKKEEASTSSNKPIHPREAFLSKIKQNSGGPPPGPKFISKKPSIQEKTASTSEEKKDPSAPKRNTLPNIFALGSPPAKPNRPPNVNLEKFKKGAEFTSAVPNLGINKPVAPPPPPSHPGVQATPSLLSGTPLPSLPRGHPAAVVQPDPDETYDDVGMSSPPPLPAGKPGDALIFISVFVFLLKDDAIDEEMYEDLEERWSAKESKDEKKREKEEKKRLEQEKKEQKEKERKENDLKKRFKLQGPIEVIHKVKARVDYKGAKNELTVKQGETIDIIRITENPEGKWLGRSADGSYGYIKTVSVEIDYDTLKKQQKSALTSPSQRHATEQDQDVYDDVGQEDDVISHVFMYVFVFALVVLPPPPGEDDDIYNDVDDPDLNVSSASQEEPKSSSWSWGLLKMIKGKDDKKGNVEEHLPSFPFSDKAPAPTDDEIYDDVDSHDFPPPPSASSLLKLKADPKKQKKFEKEEKEFRKKFKYDGEIQVLHQVTVVPALTNKKWGGKDLPLKPGEVLDVIQKSVDNKMICRNDEGKFGYVLNSNIIADDADIYDDIGEGCIYDND</sequence>
<evidence type="ECO:0000256" key="9">
    <source>
        <dbReference type="ARBA" id="ARBA00023054"/>
    </source>
</evidence>
<keyword evidence="3 18" id="KW-0728">SH3 domain</keyword>
<evidence type="ECO:0000256" key="16">
    <source>
        <dbReference type="ARBA" id="ARBA00081679"/>
    </source>
</evidence>
<dbReference type="PROSITE" id="PS50002">
    <property type="entry name" value="SH3"/>
    <property type="match status" value="1"/>
</dbReference>
<dbReference type="GO" id="GO:0070161">
    <property type="term" value="C:anchoring junction"/>
    <property type="evidence" value="ECO:0007669"/>
    <property type="project" value="UniProtKB-SubCell"/>
</dbReference>
<dbReference type="InterPro" id="IPR029294">
    <property type="entry name" value="hSH3"/>
</dbReference>
<feature type="compositionally biased region" description="Basic and acidic residues" evidence="19">
    <location>
        <begin position="64"/>
        <end position="75"/>
    </location>
</feature>
<protein>
    <recommendedName>
        <fullName evidence="12">FYN-binding protein 1</fullName>
    </recommendedName>
    <alternativeName>
        <fullName evidence="13">Adhesion and degranulation promoting adaptor protein</fullName>
    </alternativeName>
    <alternativeName>
        <fullName evidence="14">FYB-120/130</fullName>
    </alternativeName>
    <alternativeName>
        <fullName evidence="17">FYN-T-binding protein</fullName>
    </alternativeName>
    <alternativeName>
        <fullName evidence="15">SLAP-130</fullName>
    </alternativeName>
    <alternativeName>
        <fullName evidence="16">SLP-76-associated phosphoprotein</fullName>
    </alternativeName>
</protein>
<evidence type="ECO:0000256" key="1">
    <source>
        <dbReference type="ARBA" id="ARBA00004282"/>
    </source>
</evidence>
<dbReference type="FunFam" id="2.30.30.40:FF:000133">
    <property type="entry name" value="FYN-binding protein-like isoform X2"/>
    <property type="match status" value="1"/>
</dbReference>
<evidence type="ECO:0000256" key="4">
    <source>
        <dbReference type="ARBA" id="ARBA00022490"/>
    </source>
</evidence>
<dbReference type="AlphaFoldDB" id="A0AAD8GHG1"/>
<dbReference type="GO" id="GO:0005737">
    <property type="term" value="C:cytoplasm"/>
    <property type="evidence" value="ECO:0007669"/>
    <property type="project" value="UniProtKB-SubCell"/>
</dbReference>
<feature type="compositionally biased region" description="Acidic residues" evidence="19">
    <location>
        <begin position="658"/>
        <end position="667"/>
    </location>
</feature>
<dbReference type="InterPro" id="IPR001452">
    <property type="entry name" value="SH3_domain"/>
</dbReference>
<dbReference type="Gene3D" id="2.30.30.40">
    <property type="entry name" value="SH3 Domains"/>
    <property type="match status" value="2"/>
</dbReference>
<feature type="compositionally biased region" description="Polar residues" evidence="19">
    <location>
        <begin position="35"/>
        <end position="51"/>
    </location>
</feature>
<feature type="compositionally biased region" description="Pro residues" evidence="19">
    <location>
        <begin position="170"/>
        <end position="180"/>
    </location>
</feature>
<evidence type="ECO:0000256" key="10">
    <source>
        <dbReference type="ARBA" id="ARBA00023242"/>
    </source>
</evidence>
<dbReference type="PANTHER" id="PTHR16830:SF12">
    <property type="entry name" value="PDZ DOMAIN-CONTAINING PROTEIN"/>
    <property type="match status" value="1"/>
</dbReference>
<keyword evidence="10" id="KW-0539">Nucleus</keyword>
<feature type="domain" description="SH3" evidence="20">
    <location>
        <begin position="477"/>
        <end position="538"/>
    </location>
</feature>
<dbReference type="Proteomes" id="UP001230051">
    <property type="component" value="Unassembled WGS sequence"/>
</dbReference>
<evidence type="ECO:0000256" key="11">
    <source>
        <dbReference type="ARBA" id="ARBA00059917"/>
    </source>
</evidence>
<evidence type="ECO:0000256" key="7">
    <source>
        <dbReference type="ARBA" id="ARBA00022949"/>
    </source>
</evidence>
<dbReference type="InterPro" id="IPR036028">
    <property type="entry name" value="SH3-like_dom_sf"/>
</dbReference>
<evidence type="ECO:0000256" key="2">
    <source>
        <dbReference type="ARBA" id="ARBA00004496"/>
    </source>
</evidence>
<dbReference type="SUPFAM" id="SSF50044">
    <property type="entry name" value="SH3-domain"/>
    <property type="match status" value="2"/>
</dbReference>
<evidence type="ECO:0000256" key="6">
    <source>
        <dbReference type="ARBA" id="ARBA00022737"/>
    </source>
</evidence>
<evidence type="ECO:0000256" key="13">
    <source>
        <dbReference type="ARBA" id="ARBA00079796"/>
    </source>
</evidence>
<dbReference type="GO" id="GO:0050852">
    <property type="term" value="P:T cell receptor signaling pathway"/>
    <property type="evidence" value="ECO:0007669"/>
    <property type="project" value="TreeGrafter"/>
</dbReference>
<feature type="region of interest" description="Disordered" evidence="19">
    <location>
        <begin position="596"/>
        <end position="621"/>
    </location>
</feature>
<keyword evidence="5" id="KW-0597">Phosphoprotein</keyword>
<feature type="compositionally biased region" description="Low complexity" evidence="19">
    <location>
        <begin position="611"/>
        <end position="621"/>
    </location>
</feature>
<feature type="region of interest" description="Disordered" evidence="19">
    <location>
        <begin position="1"/>
        <end position="320"/>
    </location>
</feature>
<feature type="compositionally biased region" description="Basic and acidic residues" evidence="19">
    <location>
        <begin position="428"/>
        <end position="466"/>
    </location>
</feature>
<feature type="region of interest" description="Disordered" evidence="19">
    <location>
        <begin position="333"/>
        <end position="397"/>
    </location>
</feature>
<feature type="region of interest" description="Disordered" evidence="19">
    <location>
        <begin position="427"/>
        <end position="466"/>
    </location>
</feature>
<dbReference type="GO" id="GO:0007229">
    <property type="term" value="P:integrin-mediated signaling pathway"/>
    <property type="evidence" value="ECO:0007669"/>
    <property type="project" value="InterPro"/>
</dbReference>
<evidence type="ECO:0000256" key="14">
    <source>
        <dbReference type="ARBA" id="ARBA00081371"/>
    </source>
</evidence>
<keyword evidence="22" id="KW-1185">Reference proteome</keyword>
<dbReference type="SMART" id="SM00326">
    <property type="entry name" value="SH3"/>
    <property type="match status" value="1"/>
</dbReference>
<feature type="compositionally biased region" description="Polar residues" evidence="19">
    <location>
        <begin position="155"/>
        <end position="165"/>
    </location>
</feature>
<accession>A0AAD8GHG1</accession>
<dbReference type="FunFam" id="2.30.30.40:FF:000156">
    <property type="entry name" value="FYN-binding protein-like isoform X1"/>
    <property type="match status" value="1"/>
</dbReference>
<evidence type="ECO:0000256" key="3">
    <source>
        <dbReference type="ARBA" id="ARBA00022443"/>
    </source>
</evidence>
<feature type="compositionally biased region" description="Polar residues" evidence="19">
    <location>
        <begin position="82"/>
        <end position="92"/>
    </location>
</feature>
<feature type="compositionally biased region" description="Basic and acidic residues" evidence="19">
    <location>
        <begin position="225"/>
        <end position="237"/>
    </location>
</feature>
<comment type="subcellular location">
    <subcellularLocation>
        <location evidence="1">Cell junction</location>
    </subcellularLocation>
    <subcellularLocation>
        <location evidence="2">Cytoplasm</location>
    </subcellularLocation>
</comment>